<dbReference type="STRING" id="66430.ACS04_04400"/>
<proteinExistence type="predicted"/>
<evidence type="ECO:0000256" key="2">
    <source>
        <dbReference type="SAM" id="SignalP"/>
    </source>
</evidence>
<reference evidence="4 5" key="1">
    <citation type="submission" date="2015-06" db="EMBL/GenBank/DDBJ databases">
        <title>Recapitulation of the evolution of biosynthetic gene clusters reveals hidden chemical diversity on bacterial genomes.</title>
        <authorList>
            <person name="Cruz-Morales P."/>
            <person name="Martinez-Guerrero C."/>
            <person name="Morales-Escalante M.A."/>
            <person name="Yanez-Guerra L.A."/>
            <person name="Kopp J.F."/>
            <person name="Feldmann J."/>
            <person name="Ramos-Aboites H.E."/>
            <person name="Barona-Gomez F."/>
        </authorList>
    </citation>
    <scope>NUCLEOTIDE SEQUENCE [LARGE SCALE GENOMIC DNA]</scope>
    <source>
        <strain evidence="4 5">ATCC 31245</strain>
    </source>
</reference>
<dbReference type="OrthoDB" id="26872at2"/>
<evidence type="ECO:0000313" key="4">
    <source>
        <dbReference type="EMBL" id="KMO98979.1"/>
    </source>
</evidence>
<evidence type="ECO:0000259" key="3">
    <source>
        <dbReference type="Pfam" id="PF03713"/>
    </source>
</evidence>
<dbReference type="PROSITE" id="PS51257">
    <property type="entry name" value="PROKAR_LIPOPROTEIN"/>
    <property type="match status" value="1"/>
</dbReference>
<evidence type="ECO:0000256" key="1">
    <source>
        <dbReference type="SAM" id="MobiDB-lite"/>
    </source>
</evidence>
<keyword evidence="2" id="KW-0732">Signal</keyword>
<dbReference type="RefSeq" id="WP_048475152.1">
    <property type="nucleotide sequence ID" value="NZ_JBIRUD010000011.1"/>
</dbReference>
<dbReference type="Gene3D" id="1.20.1260.10">
    <property type="match status" value="1"/>
</dbReference>
<dbReference type="PATRIC" id="fig|66430.4.peg.2250"/>
<accession>A0A0J6XUB9</accession>
<organism evidence="4 5">
    <name type="scientific">Streptomyces roseus</name>
    <dbReference type="NCBI Taxonomy" id="66430"/>
    <lineage>
        <taxon>Bacteria</taxon>
        <taxon>Bacillati</taxon>
        <taxon>Actinomycetota</taxon>
        <taxon>Actinomycetes</taxon>
        <taxon>Kitasatosporales</taxon>
        <taxon>Streptomycetaceae</taxon>
        <taxon>Streptomyces</taxon>
    </lineage>
</organism>
<sequence length="218" mass="22630">MDMAKGSLRRTTAVAVAAGILVALAGCRGADGGDRAQDGGAAVIAPGRPGEKARTLSPEEAAKRQPDDSPNAADRAYVQHMVEHHRQALTMTALAPERASADGVKRLAERISAAQRPEIGAMEKWLAGHPAPSGAPAAGHDHGAMPGMATEEQLHRLAEARGADFDKLFLTLMTAHHEGAVKMAGEALAGGNNGAVEEMANEVVATQTAEIHRMRAMG</sequence>
<feature type="domain" description="DUF305" evidence="3">
    <location>
        <begin position="74"/>
        <end position="217"/>
    </location>
</feature>
<comment type="caution">
    <text evidence="4">The sequence shown here is derived from an EMBL/GenBank/DDBJ whole genome shotgun (WGS) entry which is preliminary data.</text>
</comment>
<evidence type="ECO:0000313" key="5">
    <source>
        <dbReference type="Proteomes" id="UP000035932"/>
    </source>
</evidence>
<gene>
    <name evidence="4" type="ORF">ACS04_04400</name>
</gene>
<name>A0A0J6XUB9_9ACTN</name>
<feature type="chain" id="PRO_5039448560" evidence="2">
    <location>
        <begin position="26"/>
        <end position="218"/>
    </location>
</feature>
<feature type="region of interest" description="Disordered" evidence="1">
    <location>
        <begin position="32"/>
        <end position="71"/>
    </location>
</feature>
<keyword evidence="4" id="KW-0449">Lipoprotein</keyword>
<dbReference type="Proteomes" id="UP000035932">
    <property type="component" value="Unassembled WGS sequence"/>
</dbReference>
<dbReference type="Pfam" id="PF03713">
    <property type="entry name" value="DUF305"/>
    <property type="match status" value="1"/>
</dbReference>
<keyword evidence="5" id="KW-1185">Reference proteome</keyword>
<dbReference type="PANTHER" id="PTHR36933:SF1">
    <property type="entry name" value="SLL0788 PROTEIN"/>
    <property type="match status" value="1"/>
</dbReference>
<dbReference type="EMBL" id="LFML01000016">
    <property type="protein sequence ID" value="KMO98979.1"/>
    <property type="molecule type" value="Genomic_DNA"/>
</dbReference>
<dbReference type="AlphaFoldDB" id="A0A0J6XUB9"/>
<feature type="signal peptide" evidence="2">
    <location>
        <begin position="1"/>
        <end position="25"/>
    </location>
</feature>
<dbReference type="InterPro" id="IPR012347">
    <property type="entry name" value="Ferritin-like"/>
</dbReference>
<dbReference type="PANTHER" id="PTHR36933">
    <property type="entry name" value="SLL0788 PROTEIN"/>
    <property type="match status" value="1"/>
</dbReference>
<protein>
    <submittedName>
        <fullName evidence="4">Lipoprotein</fullName>
    </submittedName>
</protein>
<dbReference type="InterPro" id="IPR005183">
    <property type="entry name" value="DUF305_CopM-like"/>
</dbReference>